<comment type="pathway">
    <text evidence="1">Purine metabolism; IMP biosynthesis via de novo pathway; 5-amino-1-(5-phospho-D-ribosyl)imidazole-4-carboxamide from 5-amino-1-(5-phospho-D-ribosyl)imidazole-4-carboxylate: step 1/2.</text>
</comment>
<dbReference type="InterPro" id="IPR001636">
    <property type="entry name" value="SAICAR_synth"/>
</dbReference>
<dbReference type="EC" id="6.3.2.6" evidence="3"/>
<accession>A0A381STV8</accession>
<evidence type="ECO:0000256" key="4">
    <source>
        <dbReference type="ARBA" id="ARBA00022598"/>
    </source>
</evidence>
<keyword evidence="4" id="KW-0436">Ligase</keyword>
<dbReference type="InterPro" id="IPR050089">
    <property type="entry name" value="SAICAR_synthetase"/>
</dbReference>
<comment type="catalytic activity">
    <reaction evidence="8">
        <text>5-amino-1-(5-phospho-D-ribosyl)imidazole-4-carboxylate + L-aspartate + ATP = (2S)-2-[5-amino-1-(5-phospho-beta-D-ribosyl)imidazole-4-carboxamido]succinate + ADP + phosphate + 2 H(+)</text>
        <dbReference type="Rhea" id="RHEA:22628"/>
        <dbReference type="ChEBI" id="CHEBI:15378"/>
        <dbReference type="ChEBI" id="CHEBI:29991"/>
        <dbReference type="ChEBI" id="CHEBI:30616"/>
        <dbReference type="ChEBI" id="CHEBI:43474"/>
        <dbReference type="ChEBI" id="CHEBI:58443"/>
        <dbReference type="ChEBI" id="CHEBI:77657"/>
        <dbReference type="ChEBI" id="CHEBI:456216"/>
        <dbReference type="EC" id="6.3.2.6"/>
    </reaction>
</comment>
<comment type="similarity">
    <text evidence="2">Belongs to the SAICAR synthetase family.</text>
</comment>
<evidence type="ECO:0000256" key="3">
    <source>
        <dbReference type="ARBA" id="ARBA00012217"/>
    </source>
</evidence>
<evidence type="ECO:0000313" key="10">
    <source>
        <dbReference type="EMBL" id="SVA07462.1"/>
    </source>
</evidence>
<evidence type="ECO:0000256" key="6">
    <source>
        <dbReference type="ARBA" id="ARBA00022755"/>
    </source>
</evidence>
<feature type="domain" description="SAICAR synthetase/ADE2 N-terminal" evidence="9">
    <location>
        <begin position="4"/>
        <end position="230"/>
    </location>
</feature>
<keyword evidence="5" id="KW-0547">Nucleotide-binding</keyword>
<dbReference type="InterPro" id="IPR028923">
    <property type="entry name" value="SAICAR_synt/ADE2_N"/>
</dbReference>
<evidence type="ECO:0000256" key="5">
    <source>
        <dbReference type="ARBA" id="ARBA00022741"/>
    </source>
</evidence>
<dbReference type="Gene3D" id="3.30.200.20">
    <property type="entry name" value="Phosphorylase Kinase, domain 1"/>
    <property type="match status" value="1"/>
</dbReference>
<evidence type="ECO:0000259" key="9">
    <source>
        <dbReference type="Pfam" id="PF01259"/>
    </source>
</evidence>
<dbReference type="SUPFAM" id="SSF56104">
    <property type="entry name" value="SAICAR synthase-like"/>
    <property type="match status" value="1"/>
</dbReference>
<reference evidence="10" key="1">
    <citation type="submission" date="2018-05" db="EMBL/GenBank/DDBJ databases">
        <authorList>
            <person name="Lanie J.A."/>
            <person name="Ng W.-L."/>
            <person name="Kazmierczak K.M."/>
            <person name="Andrzejewski T.M."/>
            <person name="Davidsen T.M."/>
            <person name="Wayne K.J."/>
            <person name="Tettelin H."/>
            <person name="Glass J.I."/>
            <person name="Rusch D."/>
            <person name="Podicherti R."/>
            <person name="Tsui H.-C.T."/>
            <person name="Winkler M.E."/>
        </authorList>
    </citation>
    <scope>NUCLEOTIDE SEQUENCE</scope>
</reference>
<organism evidence="10">
    <name type="scientific">marine metagenome</name>
    <dbReference type="NCBI Taxonomy" id="408172"/>
    <lineage>
        <taxon>unclassified sequences</taxon>
        <taxon>metagenomes</taxon>
        <taxon>ecological metagenomes</taxon>
    </lineage>
</organism>
<dbReference type="GO" id="GO:0004639">
    <property type="term" value="F:phosphoribosylaminoimidazolesuccinocarboxamide synthase activity"/>
    <property type="evidence" value="ECO:0007669"/>
    <property type="project" value="UniProtKB-EC"/>
</dbReference>
<dbReference type="EMBL" id="UINC01003569">
    <property type="protein sequence ID" value="SVA07462.1"/>
    <property type="molecule type" value="Genomic_DNA"/>
</dbReference>
<evidence type="ECO:0000256" key="2">
    <source>
        <dbReference type="ARBA" id="ARBA00010190"/>
    </source>
</evidence>
<proteinExistence type="inferred from homology"/>
<dbReference type="InterPro" id="IPR033934">
    <property type="entry name" value="SAICAR_synt_PurC"/>
</dbReference>
<dbReference type="PROSITE" id="PS01058">
    <property type="entry name" value="SAICAR_SYNTHETASE_2"/>
    <property type="match status" value="1"/>
</dbReference>
<evidence type="ECO:0000256" key="8">
    <source>
        <dbReference type="ARBA" id="ARBA00048475"/>
    </source>
</evidence>
<evidence type="ECO:0000256" key="7">
    <source>
        <dbReference type="ARBA" id="ARBA00022840"/>
    </source>
</evidence>
<dbReference type="PROSITE" id="PS01057">
    <property type="entry name" value="SAICAR_SYNTHETASE_1"/>
    <property type="match status" value="1"/>
</dbReference>
<dbReference type="FunFam" id="3.30.470.20:FF:000006">
    <property type="entry name" value="Phosphoribosylaminoimidazole-succinocarboxamide synthase"/>
    <property type="match status" value="1"/>
</dbReference>
<dbReference type="AlphaFoldDB" id="A0A381STV8"/>
<dbReference type="PANTHER" id="PTHR43599:SF3">
    <property type="entry name" value="SI:DKEY-6E2.2"/>
    <property type="match status" value="1"/>
</dbReference>
<dbReference type="UniPathway" id="UPA00074">
    <property type="reaction ID" value="UER00131"/>
</dbReference>
<dbReference type="Pfam" id="PF01259">
    <property type="entry name" value="SAICAR_synt"/>
    <property type="match status" value="1"/>
</dbReference>
<gene>
    <name evidence="10" type="ORF">METZ01_LOCUS60316</name>
</gene>
<dbReference type="InterPro" id="IPR018236">
    <property type="entry name" value="SAICAR_synthetase_CS"/>
</dbReference>
<keyword evidence="6" id="KW-0658">Purine biosynthesis</keyword>
<dbReference type="CDD" id="cd01415">
    <property type="entry name" value="SAICAR_synt_PurC"/>
    <property type="match status" value="1"/>
</dbReference>
<keyword evidence="7" id="KW-0067">ATP-binding</keyword>
<protein>
    <recommendedName>
        <fullName evidence="3">phosphoribosylaminoimidazolesuccinocarboxamide synthase</fullName>
        <ecNumber evidence="3">6.3.2.6</ecNumber>
    </recommendedName>
</protein>
<dbReference type="NCBIfam" id="TIGR00081">
    <property type="entry name" value="purC"/>
    <property type="match status" value="1"/>
</dbReference>
<evidence type="ECO:0000256" key="1">
    <source>
        <dbReference type="ARBA" id="ARBA00004672"/>
    </source>
</evidence>
<name>A0A381STV8_9ZZZZ</name>
<dbReference type="HAMAP" id="MF_00137">
    <property type="entry name" value="SAICAR_synth"/>
    <property type="match status" value="1"/>
</dbReference>
<dbReference type="Gene3D" id="3.30.470.20">
    <property type="entry name" value="ATP-grasp fold, B domain"/>
    <property type="match status" value="1"/>
</dbReference>
<dbReference type="PANTHER" id="PTHR43599">
    <property type="entry name" value="MULTIFUNCTIONAL PROTEIN ADE2"/>
    <property type="match status" value="1"/>
</dbReference>
<sequence length="234" mass="26768">MENLLYEGKAKKIFSTDNPDIVRVAYKNDTTAFNGEKFEKLEGKGHLNNEISSYFFSYLKEHGIDSHFVEKISDTEQLVQRVEIIPLEVVTRNVAAGSLSKRIGWEEGRKMPGPVVEFYYKNDDLGDPMLADVHIQTLGLATSEELEVLRNKALKINNYLLKLLESRGLLLVDFKLEFGRDSSGRLLLADEISPDTCRFWDSETNEKLDKDRFRRDLGGVTEAYAEVLRRLNSN</sequence>
<dbReference type="GO" id="GO:0005524">
    <property type="term" value="F:ATP binding"/>
    <property type="evidence" value="ECO:0007669"/>
    <property type="project" value="UniProtKB-KW"/>
</dbReference>
<dbReference type="GO" id="GO:0009236">
    <property type="term" value="P:cobalamin biosynthetic process"/>
    <property type="evidence" value="ECO:0007669"/>
    <property type="project" value="InterPro"/>
</dbReference>
<dbReference type="GO" id="GO:0006189">
    <property type="term" value="P:'de novo' IMP biosynthetic process"/>
    <property type="evidence" value="ECO:0007669"/>
    <property type="project" value="UniProtKB-UniPathway"/>
</dbReference>